<evidence type="ECO:0000313" key="1">
    <source>
        <dbReference type="EMBL" id="ORA38210.1"/>
    </source>
</evidence>
<evidence type="ECO:0008006" key="3">
    <source>
        <dbReference type="Google" id="ProtNLM"/>
    </source>
</evidence>
<evidence type="ECO:0000313" key="2">
    <source>
        <dbReference type="Proteomes" id="UP000192448"/>
    </source>
</evidence>
<sequence length="77" mass="8606">MALIANFEPVVSEKNSLHRPVSCGFRSFDHAGNKILQLDTYGTVDRQMPNKISQSIQIDRKGAEALICLIRETFGDI</sequence>
<dbReference type="Proteomes" id="UP000192448">
    <property type="component" value="Unassembled WGS sequence"/>
</dbReference>
<dbReference type="AlphaFoldDB" id="A0A1X0B7B3"/>
<protein>
    <recommendedName>
        <fullName evidence="3">Methionyl-tRNA formyltransferase</fullName>
    </recommendedName>
</protein>
<keyword evidence="2" id="KW-1185">Reference proteome</keyword>
<accession>A0A1X0B7B3</accession>
<name>A0A1X0B7B3_9MYCO</name>
<comment type="caution">
    <text evidence="1">The sequence shown here is derived from an EMBL/GenBank/DDBJ whole genome shotgun (WGS) entry which is preliminary data.</text>
</comment>
<gene>
    <name evidence="1" type="ORF">BST13_06390</name>
</gene>
<reference evidence="1 2" key="1">
    <citation type="submission" date="2017-02" db="EMBL/GenBank/DDBJ databases">
        <title>The new phylogeny of genus Mycobacterium.</title>
        <authorList>
            <person name="Tortoli E."/>
            <person name="Trovato A."/>
            <person name="Cirillo D.M."/>
        </authorList>
    </citation>
    <scope>NUCLEOTIDE SEQUENCE [LARGE SCALE GENOMIC DNA]</scope>
    <source>
        <strain evidence="1 2">RW6</strain>
    </source>
</reference>
<organism evidence="1 2">
    <name type="scientific">Mycobacterium aquaticum</name>
    <dbReference type="NCBI Taxonomy" id="1927124"/>
    <lineage>
        <taxon>Bacteria</taxon>
        <taxon>Bacillati</taxon>
        <taxon>Actinomycetota</taxon>
        <taxon>Actinomycetes</taxon>
        <taxon>Mycobacteriales</taxon>
        <taxon>Mycobacteriaceae</taxon>
        <taxon>Mycobacterium</taxon>
    </lineage>
</organism>
<dbReference type="STRING" id="1927124.BST13_06390"/>
<dbReference type="EMBL" id="MVHF01000004">
    <property type="protein sequence ID" value="ORA38210.1"/>
    <property type="molecule type" value="Genomic_DNA"/>
</dbReference>
<proteinExistence type="predicted"/>